<evidence type="ECO:0000259" key="4">
    <source>
        <dbReference type="Pfam" id="PF03931"/>
    </source>
</evidence>
<keyword evidence="3" id="KW-0833">Ubl conjugation pathway</keyword>
<dbReference type="PANTHER" id="PTHR11165">
    <property type="entry name" value="SKP1"/>
    <property type="match status" value="1"/>
</dbReference>
<dbReference type="InterPro" id="IPR011333">
    <property type="entry name" value="SKP1/BTB/POZ_sf"/>
</dbReference>
<gene>
    <name evidence="5" type="ORF">FEM48_Zijuj03G0095200</name>
</gene>
<evidence type="ECO:0000256" key="3">
    <source>
        <dbReference type="ARBA" id="ARBA00022786"/>
    </source>
</evidence>
<evidence type="ECO:0000256" key="1">
    <source>
        <dbReference type="ARBA" id="ARBA00004906"/>
    </source>
</evidence>
<protein>
    <recommendedName>
        <fullName evidence="4">SKP1 component POZ domain-containing protein</fullName>
    </recommendedName>
</protein>
<proteinExistence type="inferred from homology"/>
<organism evidence="5 6">
    <name type="scientific">Ziziphus jujuba var. spinosa</name>
    <dbReference type="NCBI Taxonomy" id="714518"/>
    <lineage>
        <taxon>Eukaryota</taxon>
        <taxon>Viridiplantae</taxon>
        <taxon>Streptophyta</taxon>
        <taxon>Embryophyta</taxon>
        <taxon>Tracheophyta</taxon>
        <taxon>Spermatophyta</taxon>
        <taxon>Magnoliopsida</taxon>
        <taxon>eudicotyledons</taxon>
        <taxon>Gunneridae</taxon>
        <taxon>Pentapetalae</taxon>
        <taxon>rosids</taxon>
        <taxon>fabids</taxon>
        <taxon>Rosales</taxon>
        <taxon>Rhamnaceae</taxon>
        <taxon>Paliureae</taxon>
        <taxon>Ziziphus</taxon>
    </lineage>
</organism>
<dbReference type="AlphaFoldDB" id="A0A978VPI5"/>
<dbReference type="GO" id="GO:0006511">
    <property type="term" value="P:ubiquitin-dependent protein catabolic process"/>
    <property type="evidence" value="ECO:0007669"/>
    <property type="project" value="InterPro"/>
</dbReference>
<sequence length="195" mass="21530">MSASVSNSNNVLMKSSDDGIFEVKEAAAVKSETIKNINDDMGTDDIIPVAEVDGSTLSMVIEWCNKHSTNSKISEELKKWDAEFFMKEDDELYHLLMAAKYLCVGELEEQLIQRLVGMIKGKKVEAIRKMFKIGKDQLLPPEVKPARFTITMAGLFALIRETIQSSSVSTASAFEHKTSTNITGTDSSKALVSND</sequence>
<name>A0A978VPI5_ZIZJJ</name>
<dbReference type="InterPro" id="IPR001232">
    <property type="entry name" value="SKP1-like"/>
</dbReference>
<reference evidence="5" key="1">
    <citation type="journal article" date="2021" name="Front. Plant Sci.">
        <title>Chromosome-Scale Genome Assembly for Chinese Sour Jujube and Insights Into Its Genome Evolution and Domestication Signature.</title>
        <authorList>
            <person name="Shen L.-Y."/>
            <person name="Luo H."/>
            <person name="Wang X.-L."/>
            <person name="Wang X.-M."/>
            <person name="Qiu X.-J."/>
            <person name="Liu H."/>
            <person name="Zhou S.-S."/>
            <person name="Jia K.-H."/>
            <person name="Nie S."/>
            <person name="Bao Y.-T."/>
            <person name="Zhang R.-G."/>
            <person name="Yun Q.-Z."/>
            <person name="Chai Y.-H."/>
            <person name="Lu J.-Y."/>
            <person name="Li Y."/>
            <person name="Zhao S.-W."/>
            <person name="Mao J.-F."/>
            <person name="Jia S.-G."/>
            <person name="Mao Y.-M."/>
        </authorList>
    </citation>
    <scope>NUCLEOTIDE SEQUENCE</scope>
    <source>
        <strain evidence="5">AT0</strain>
        <tissue evidence="5">Leaf</tissue>
    </source>
</reference>
<dbReference type="GO" id="GO:0009867">
    <property type="term" value="P:jasmonic acid mediated signaling pathway"/>
    <property type="evidence" value="ECO:0007669"/>
    <property type="project" value="UniProtKB-ARBA"/>
</dbReference>
<dbReference type="Pfam" id="PF03931">
    <property type="entry name" value="Skp1_POZ"/>
    <property type="match status" value="1"/>
</dbReference>
<evidence type="ECO:0000256" key="2">
    <source>
        <dbReference type="ARBA" id="ARBA00009993"/>
    </source>
</evidence>
<comment type="caution">
    <text evidence="5">The sequence shown here is derived from an EMBL/GenBank/DDBJ whole genome shotgun (WGS) entry which is preliminary data.</text>
</comment>
<dbReference type="SMART" id="SM00512">
    <property type="entry name" value="Skp1"/>
    <property type="match status" value="1"/>
</dbReference>
<dbReference type="SUPFAM" id="SSF81382">
    <property type="entry name" value="Skp1 dimerisation domain-like"/>
    <property type="match status" value="1"/>
</dbReference>
<dbReference type="SUPFAM" id="SSF54695">
    <property type="entry name" value="POZ domain"/>
    <property type="match status" value="1"/>
</dbReference>
<feature type="domain" description="SKP1 component POZ" evidence="4">
    <location>
        <begin position="11"/>
        <end position="68"/>
    </location>
</feature>
<comment type="pathway">
    <text evidence="1">Protein modification; protein ubiquitination.</text>
</comment>
<dbReference type="Gene3D" id="3.30.710.10">
    <property type="entry name" value="Potassium Channel Kv1.1, Chain A"/>
    <property type="match status" value="1"/>
</dbReference>
<dbReference type="InterPro" id="IPR016897">
    <property type="entry name" value="SKP1"/>
</dbReference>
<comment type="similarity">
    <text evidence="2">Belongs to the SKP1 family.</text>
</comment>
<dbReference type="InterPro" id="IPR016073">
    <property type="entry name" value="Skp1_comp_POZ"/>
</dbReference>
<dbReference type="EMBL" id="JAEACU010000003">
    <property type="protein sequence ID" value="KAH7537460.1"/>
    <property type="molecule type" value="Genomic_DNA"/>
</dbReference>
<accession>A0A978VPI5</accession>
<evidence type="ECO:0000313" key="5">
    <source>
        <dbReference type="EMBL" id="KAH7537460.1"/>
    </source>
</evidence>
<dbReference type="InterPro" id="IPR036296">
    <property type="entry name" value="SKP1-like_dim_sf"/>
</dbReference>
<dbReference type="Proteomes" id="UP000813462">
    <property type="component" value="Unassembled WGS sequence"/>
</dbReference>
<evidence type="ECO:0000313" key="6">
    <source>
        <dbReference type="Proteomes" id="UP000813462"/>
    </source>
</evidence>